<evidence type="ECO:0000313" key="2">
    <source>
        <dbReference type="Proteomes" id="UP001196980"/>
    </source>
</evidence>
<keyword evidence="2" id="KW-1185">Reference proteome</keyword>
<name>A0ABS6RVS5_9BACT</name>
<reference evidence="1 2" key="1">
    <citation type="journal article" date="2020" name="J Geophys Res Biogeosci">
        <title>Magnetotaxis as an Adaptation to Enable Bacterial Shuttling of Microbial Sulfur and Sulfur Cycling Across Aquatic Oxic#Anoxic Interfaces.</title>
        <authorList>
            <person name="Li J."/>
            <person name="Liu P."/>
            <person name="Wang J."/>
            <person name="Roberts A.P."/>
            <person name="Pan Y."/>
        </authorList>
    </citation>
    <scope>NUCLEOTIDE SEQUENCE [LARGE SCALE GENOMIC DNA]</scope>
    <source>
        <strain evidence="1 2">MYR-1_YQ</strain>
    </source>
</reference>
<dbReference type="Proteomes" id="UP001196980">
    <property type="component" value="Unassembled WGS sequence"/>
</dbReference>
<keyword evidence="1" id="KW-0808">Transferase</keyword>
<keyword evidence="1" id="KW-0489">Methyltransferase</keyword>
<gene>
    <name evidence="1" type="ORF">HWQ67_02515</name>
</gene>
<accession>A0ABS6RVS5</accession>
<dbReference type="RefSeq" id="WP_218251071.1">
    <property type="nucleotide sequence ID" value="NZ_JABXWD010000024.1"/>
</dbReference>
<evidence type="ECO:0000313" key="1">
    <source>
        <dbReference type="EMBL" id="MBV6340450.1"/>
    </source>
</evidence>
<sequence>MTQEYKELLIGSGKNRDKKLGQKTDASWQGLVTLDFNPDNSPDVVWDLEVLPLPFGDDFFDEIHAYDVLEHIGNQGDWKTFFNQFTDFWRILKPNGMMFIIVPSPKSVWAWGDPSHKRVMPPEMFGFLSQKAYEQCGTTPMSDFRFFYKADFEIEGLQADDLVTRLILKAIK</sequence>
<organism evidence="1 2">
    <name type="scientific">Candidatus Magnetobacterium casense</name>
    <dbReference type="NCBI Taxonomy" id="1455061"/>
    <lineage>
        <taxon>Bacteria</taxon>
        <taxon>Pseudomonadati</taxon>
        <taxon>Nitrospirota</taxon>
        <taxon>Thermodesulfovibrionia</taxon>
        <taxon>Thermodesulfovibrionales</taxon>
        <taxon>Candidatus Magnetobacteriaceae</taxon>
        <taxon>Candidatus Magnetobacterium</taxon>
    </lineage>
</organism>
<proteinExistence type="predicted"/>
<dbReference type="GO" id="GO:0008168">
    <property type="term" value="F:methyltransferase activity"/>
    <property type="evidence" value="ECO:0007669"/>
    <property type="project" value="UniProtKB-KW"/>
</dbReference>
<protein>
    <submittedName>
        <fullName evidence="1">Methyltransferase domain-containing protein</fullName>
    </submittedName>
</protein>
<dbReference type="GO" id="GO:0032259">
    <property type="term" value="P:methylation"/>
    <property type="evidence" value="ECO:0007669"/>
    <property type="project" value="UniProtKB-KW"/>
</dbReference>
<comment type="caution">
    <text evidence="1">The sequence shown here is derived from an EMBL/GenBank/DDBJ whole genome shotgun (WGS) entry which is preliminary data.</text>
</comment>
<dbReference type="EMBL" id="JABXWD010000024">
    <property type="protein sequence ID" value="MBV6340450.1"/>
    <property type="molecule type" value="Genomic_DNA"/>
</dbReference>